<dbReference type="SUPFAM" id="SSF52540">
    <property type="entry name" value="P-loop containing nucleoside triphosphate hydrolases"/>
    <property type="match status" value="1"/>
</dbReference>
<dbReference type="GO" id="GO:0004385">
    <property type="term" value="F:GMP kinase activity"/>
    <property type="evidence" value="ECO:0007669"/>
    <property type="project" value="UniProtKB-EC"/>
</dbReference>
<comment type="catalytic activity">
    <reaction evidence="5">
        <text>GMP + ATP = GDP + ADP</text>
        <dbReference type="Rhea" id="RHEA:20780"/>
        <dbReference type="ChEBI" id="CHEBI:30616"/>
        <dbReference type="ChEBI" id="CHEBI:58115"/>
        <dbReference type="ChEBI" id="CHEBI:58189"/>
        <dbReference type="ChEBI" id="CHEBI:456216"/>
        <dbReference type="EC" id="2.7.4.8"/>
    </reaction>
</comment>
<dbReference type="PROSITE" id="PS50052">
    <property type="entry name" value="GUANYLATE_KINASE_2"/>
    <property type="match status" value="1"/>
</dbReference>
<organism evidence="7 8">
    <name type="scientific">Clostridium fessum</name>
    <dbReference type="NCBI Taxonomy" id="2126740"/>
    <lineage>
        <taxon>Bacteria</taxon>
        <taxon>Bacillati</taxon>
        <taxon>Bacillota</taxon>
        <taxon>Clostridia</taxon>
        <taxon>Eubacteriales</taxon>
        <taxon>Clostridiaceae</taxon>
        <taxon>Clostridium</taxon>
    </lineage>
</organism>
<dbReference type="RefSeq" id="WP_107001773.1">
    <property type="nucleotide sequence ID" value="NZ_JAQCYE010000014.1"/>
</dbReference>
<reference evidence="7 8" key="1">
    <citation type="submission" date="2018-03" db="EMBL/GenBank/DDBJ databases">
        <title>Lachnoclostridium SNUG30386 gen.nov., sp.nov., isolated from human faeces.</title>
        <authorList>
            <person name="Seo B."/>
            <person name="Jeon K."/>
            <person name="Ko G."/>
        </authorList>
    </citation>
    <scope>NUCLEOTIDE SEQUENCE [LARGE SCALE GENOMIC DNA]</scope>
    <source>
        <strain evidence="7 8">SNUG30386</strain>
    </source>
</reference>
<dbReference type="GO" id="GO:0005829">
    <property type="term" value="C:cytosol"/>
    <property type="evidence" value="ECO:0007669"/>
    <property type="project" value="TreeGrafter"/>
</dbReference>
<feature type="domain" description="Guanylate kinase-like" evidence="6">
    <location>
        <begin position="2"/>
        <end position="193"/>
    </location>
</feature>
<proteinExistence type="inferred from homology"/>
<dbReference type="InterPro" id="IPR027417">
    <property type="entry name" value="P-loop_NTPase"/>
</dbReference>
<dbReference type="InterPro" id="IPR008144">
    <property type="entry name" value="Guanylate_kin-like_dom"/>
</dbReference>
<dbReference type="Pfam" id="PF00625">
    <property type="entry name" value="Guanylate_kin"/>
    <property type="match status" value="1"/>
</dbReference>
<dbReference type="EMBL" id="PYLO01000006">
    <property type="protein sequence ID" value="PST36012.1"/>
    <property type="molecule type" value="Genomic_DNA"/>
</dbReference>
<dbReference type="Proteomes" id="UP000241048">
    <property type="component" value="Unassembled WGS sequence"/>
</dbReference>
<evidence type="ECO:0000313" key="7">
    <source>
        <dbReference type="EMBL" id="PST36012.1"/>
    </source>
</evidence>
<dbReference type="PANTHER" id="PTHR23117:SF13">
    <property type="entry name" value="GUANYLATE KINASE"/>
    <property type="match status" value="1"/>
</dbReference>
<protein>
    <submittedName>
        <fullName evidence="7">Guanylate kinase</fullName>
    </submittedName>
</protein>
<comment type="similarity">
    <text evidence="2">Belongs to the guanylate kinase family.</text>
</comment>
<dbReference type="PROSITE" id="PS00856">
    <property type="entry name" value="GUANYLATE_KINASE_1"/>
    <property type="match status" value="1"/>
</dbReference>
<name>A0A2T3FL80_9CLOT</name>
<keyword evidence="3" id="KW-0808">Transferase</keyword>
<dbReference type="InterPro" id="IPR020590">
    <property type="entry name" value="Guanylate_kinase_CS"/>
</dbReference>
<evidence type="ECO:0000256" key="5">
    <source>
        <dbReference type="ARBA" id="ARBA00048594"/>
    </source>
</evidence>
<evidence type="ECO:0000256" key="4">
    <source>
        <dbReference type="ARBA" id="ARBA00022777"/>
    </source>
</evidence>
<evidence type="ECO:0000256" key="1">
    <source>
        <dbReference type="ARBA" id="ARBA00003531"/>
    </source>
</evidence>
<dbReference type="Gene3D" id="3.40.50.300">
    <property type="entry name" value="P-loop containing nucleotide triphosphate hydrolases"/>
    <property type="match status" value="1"/>
</dbReference>
<accession>A0A2T3FL80</accession>
<dbReference type="SMART" id="SM00072">
    <property type="entry name" value="GuKc"/>
    <property type="match status" value="1"/>
</dbReference>
<dbReference type="AlphaFoldDB" id="A0A2T3FL80"/>
<sequence>MGHIFYVMGKSASGKDTIYKILRERLPQIRTVVPYTTRPIRAGERDGVEYYFVTGKRLADLEKQGKIIEKRTYQTIYGPWSYATVDDGQIDLGSHDYFMIGTLESYEGTRNYFGADVLVPLYIEVEDGERLQRALDRERQQTEPKYAELCRRFLADEADFSAENMEKCGIRAENRFENRELEACVDTLVREIRAHGLALLEPKVP</sequence>
<keyword evidence="8" id="KW-1185">Reference proteome</keyword>
<keyword evidence="4 7" id="KW-0418">Kinase</keyword>
<dbReference type="InterPro" id="IPR008145">
    <property type="entry name" value="GK/Ca_channel_bsu"/>
</dbReference>
<evidence type="ECO:0000313" key="8">
    <source>
        <dbReference type="Proteomes" id="UP000241048"/>
    </source>
</evidence>
<evidence type="ECO:0000256" key="3">
    <source>
        <dbReference type="ARBA" id="ARBA00022679"/>
    </source>
</evidence>
<evidence type="ECO:0000259" key="6">
    <source>
        <dbReference type="PROSITE" id="PS50052"/>
    </source>
</evidence>
<dbReference type="PANTHER" id="PTHR23117">
    <property type="entry name" value="GUANYLATE KINASE-RELATED"/>
    <property type="match status" value="1"/>
</dbReference>
<gene>
    <name evidence="7" type="ORF">C7U56_14270</name>
</gene>
<comment type="function">
    <text evidence="1">Essential for recycling GMP and indirectly, cGMP.</text>
</comment>
<comment type="caution">
    <text evidence="7">The sequence shown here is derived from an EMBL/GenBank/DDBJ whole genome shotgun (WGS) entry which is preliminary data.</text>
</comment>
<evidence type="ECO:0000256" key="2">
    <source>
        <dbReference type="ARBA" id="ARBA00005790"/>
    </source>
</evidence>